<dbReference type="EMBL" id="PYWC01000049">
    <property type="protein sequence ID" value="PWW75235.1"/>
    <property type="molecule type" value="Genomic_DNA"/>
</dbReference>
<accession>A0A317SLH4</accession>
<dbReference type="Gene3D" id="1.25.40.20">
    <property type="entry name" value="Ankyrin repeat-containing domain"/>
    <property type="match status" value="1"/>
</dbReference>
<dbReference type="SUPFAM" id="SSF48403">
    <property type="entry name" value="Ankyrin repeat"/>
    <property type="match status" value="1"/>
</dbReference>
<proteinExistence type="predicted"/>
<evidence type="ECO:0000256" key="2">
    <source>
        <dbReference type="ARBA" id="ARBA00023043"/>
    </source>
</evidence>
<feature type="region of interest" description="Disordered" evidence="4">
    <location>
        <begin position="149"/>
        <end position="187"/>
    </location>
</feature>
<dbReference type="PANTHER" id="PTHR24198">
    <property type="entry name" value="ANKYRIN REPEAT AND PROTEIN KINASE DOMAIN-CONTAINING PROTEIN"/>
    <property type="match status" value="1"/>
</dbReference>
<gene>
    <name evidence="5" type="ORF">C7212DRAFT_200964</name>
</gene>
<evidence type="ECO:0000256" key="4">
    <source>
        <dbReference type="SAM" id="MobiDB-lite"/>
    </source>
</evidence>
<protein>
    <submittedName>
        <fullName evidence="5">Uncharacterized protein</fullName>
    </submittedName>
</protein>
<evidence type="ECO:0000313" key="6">
    <source>
        <dbReference type="Proteomes" id="UP000246991"/>
    </source>
</evidence>
<dbReference type="OrthoDB" id="426293at2759"/>
<feature type="compositionally biased region" description="Polar residues" evidence="4">
    <location>
        <begin position="161"/>
        <end position="171"/>
    </location>
</feature>
<dbReference type="AlphaFoldDB" id="A0A317SLH4"/>
<organism evidence="5 6">
    <name type="scientific">Tuber magnatum</name>
    <name type="common">white Piedmont truffle</name>
    <dbReference type="NCBI Taxonomy" id="42249"/>
    <lineage>
        <taxon>Eukaryota</taxon>
        <taxon>Fungi</taxon>
        <taxon>Dikarya</taxon>
        <taxon>Ascomycota</taxon>
        <taxon>Pezizomycotina</taxon>
        <taxon>Pezizomycetes</taxon>
        <taxon>Pezizales</taxon>
        <taxon>Tuberaceae</taxon>
        <taxon>Tuber</taxon>
    </lineage>
</organism>
<dbReference type="STRING" id="42249.A0A317SLH4"/>
<dbReference type="SMART" id="SM00248">
    <property type="entry name" value="ANK"/>
    <property type="match status" value="2"/>
</dbReference>
<dbReference type="PROSITE" id="PS50088">
    <property type="entry name" value="ANK_REPEAT"/>
    <property type="match status" value="1"/>
</dbReference>
<keyword evidence="1" id="KW-0677">Repeat</keyword>
<reference evidence="5 6" key="1">
    <citation type="submission" date="2018-03" db="EMBL/GenBank/DDBJ databases">
        <title>Genomes of Pezizomycetes fungi and the evolution of truffles.</title>
        <authorList>
            <person name="Murat C."/>
            <person name="Payen T."/>
            <person name="Noel B."/>
            <person name="Kuo A."/>
            <person name="Martin F.M."/>
        </authorList>
    </citation>
    <scope>NUCLEOTIDE SEQUENCE [LARGE SCALE GENOMIC DNA]</scope>
    <source>
        <strain evidence="5">091103-1</strain>
    </source>
</reference>
<dbReference type="InterPro" id="IPR002110">
    <property type="entry name" value="Ankyrin_rpt"/>
</dbReference>
<keyword evidence="2 3" id="KW-0040">ANK repeat</keyword>
<evidence type="ECO:0000313" key="5">
    <source>
        <dbReference type="EMBL" id="PWW75235.1"/>
    </source>
</evidence>
<dbReference type="Pfam" id="PF12796">
    <property type="entry name" value="Ank_2"/>
    <property type="match status" value="1"/>
</dbReference>
<dbReference type="InterPro" id="IPR036770">
    <property type="entry name" value="Ankyrin_rpt-contain_sf"/>
</dbReference>
<dbReference type="PANTHER" id="PTHR24198:SF165">
    <property type="entry name" value="ANKYRIN REPEAT-CONTAINING PROTEIN-RELATED"/>
    <property type="match status" value="1"/>
</dbReference>
<name>A0A317SLH4_9PEZI</name>
<keyword evidence="6" id="KW-1185">Reference proteome</keyword>
<dbReference type="Proteomes" id="UP000246991">
    <property type="component" value="Unassembled WGS sequence"/>
</dbReference>
<comment type="caution">
    <text evidence="5">The sequence shown here is derived from an EMBL/GenBank/DDBJ whole genome shotgun (WGS) entry which is preliminary data.</text>
</comment>
<evidence type="ECO:0000256" key="1">
    <source>
        <dbReference type="ARBA" id="ARBA00022737"/>
    </source>
</evidence>
<evidence type="ECO:0000256" key="3">
    <source>
        <dbReference type="PROSITE-ProRule" id="PRU00023"/>
    </source>
</evidence>
<feature type="repeat" description="ANK" evidence="3">
    <location>
        <begin position="33"/>
        <end position="55"/>
    </location>
</feature>
<dbReference type="PROSITE" id="PS50297">
    <property type="entry name" value="ANK_REP_REGION"/>
    <property type="match status" value="1"/>
</dbReference>
<sequence>MRYRILNTGSPSVEAVKLFLELEGVNAELQDNKGRTPLSYAAGSGIVEVVRLFLKLEEVNAESQDNHGRTPLFYALRSGSKVIGKILLQFRVVNTHSRALLDDEKVAKLLRECLDTMPATRLHNARAPNPYTDRDDQEAELLVQRPPQLQDTSKGAPPETAQHSSLVTPLTDNRCKGPPIPTQDLRLDPPTPSLAHPALPAVMATGSLEALPQPPRRRFLRGFFRLIFAHISSKWKRPL</sequence>